<feature type="compositionally biased region" description="Basic and acidic residues" evidence="1">
    <location>
        <begin position="779"/>
        <end position="806"/>
    </location>
</feature>
<reference evidence="4" key="5">
    <citation type="journal article" date="2021" name="G3 (Bethesda)">
        <title>Aegilops tauschii genome assembly Aet v5.0 features greater sequence contiguity and improved annotation.</title>
        <authorList>
            <person name="Wang L."/>
            <person name="Zhu T."/>
            <person name="Rodriguez J.C."/>
            <person name="Deal K.R."/>
            <person name="Dubcovsky J."/>
            <person name="McGuire P.E."/>
            <person name="Lux T."/>
            <person name="Spannagl M."/>
            <person name="Mayer K.F.X."/>
            <person name="Baldrich P."/>
            <person name="Meyers B.C."/>
            <person name="Huo N."/>
            <person name="Gu Y.Q."/>
            <person name="Zhou H."/>
            <person name="Devos K.M."/>
            <person name="Bennetzen J.L."/>
            <person name="Unver T."/>
            <person name="Budak H."/>
            <person name="Gulick P.J."/>
            <person name="Galiba G."/>
            <person name="Kalapos B."/>
            <person name="Nelson D.R."/>
            <person name="Li P."/>
            <person name="You F.M."/>
            <person name="Luo M.C."/>
            <person name="Dvorak J."/>
        </authorList>
    </citation>
    <scope>NUCLEOTIDE SEQUENCE [LARGE SCALE GENOMIC DNA]</scope>
    <source>
        <strain evidence="4">cv. AL8/78</strain>
    </source>
</reference>
<dbReference type="CDD" id="cd05402">
    <property type="entry name" value="NT_PAP_TUTase"/>
    <property type="match status" value="1"/>
</dbReference>
<reference evidence="4" key="4">
    <citation type="submission" date="2019-03" db="UniProtKB">
        <authorList>
            <consortium name="EnsemblPlants"/>
        </authorList>
    </citation>
    <scope>IDENTIFICATION</scope>
</reference>
<dbReference type="STRING" id="200361.A0A453AP46"/>
<dbReference type="SUPFAM" id="SSF81301">
    <property type="entry name" value="Nucleotidyltransferase"/>
    <property type="match status" value="1"/>
</dbReference>
<keyword evidence="5" id="KW-1185">Reference proteome</keyword>
<sequence length="1049" mass="113837">MASSYPNRPNHRGSGVHNYGGGGRGHNGGHGYGYHYNGNGGGRGGRGGHHHRWNDYGRGGHHGYGYGGGHHQHQGYGYGGGHQQGYGYGGGHNGYGGGYGGGGDGMFHHNYSVPGYGVGLSHPLRAPAPAPAPAPMPVAPASYPHAQGPGWVPVPVPEEQPQPRRIMLMAPRRRPPAIPPPLRAAEAAAREVVLRLHPTEEAERRRHKVIDYAKNLIGTTFGCEVFPFGSVPLKTYLPDGDVDITIITNTNLDDSFVQDVCCLLAAEQSSDDAEFALRDIQVINAKVKIIKCVVDNLVMDISFNQVGGVSTLCFLELVNKEVGKDHLFKRSIILIKAWCYHEGNIHGSNHWLMSTYALEVLILNIFNLFHTSIHGPLQALYKFLLYYSKFDWDNQCLTLAGPVPLRNDTAGPSGSNEELLLSQEPLKRSLRKLFELPPGSDRRDPDLRLKYLNIVDPLKGDNNLGTSISEANSRVIRDAFAAGAEKLGNILKLPCERIAEEVYVFFTHTLRKHGRGERQDLGESVSQSMPDPGNARAEDVSGLGISGMDGGEKRIHRISGSTNFRSHSDLSSSSENGHEVPGSNPVNGPNRNGVHQEKVQLPPFTPVNLLDLSGHVNLHMRCIRSVQYNLEAMHDKLLKSVIEACSAGVLDEDRFVVPPLRPVPRSTPCPRPPPSLGAAVVPRQPITECQVEPEYLPSPHTHIPPNGFSAYPPFAGPWFPNTEDMSQTYGAGTYVHNMNYSMPFGIDAFSSGMAFYPAMWDFPQSRGTGTYIPRTDWNANRDKSWNDKGRIQRQRRSDRGYGDGRPDVASSNGHVAGASAAGLTSTVRGNPHHGASSSNNEQRSENGWVVTQMPPRITVPRHGSGSQPSSPAVVITPVVPAEQHENLEFGTMGPFSVARQNSVFDEQFPALHETTRQGQQGPQRSPRPGAGATPRSWPAEASGSAVQSPRPGVSQSWPNMPVHSPRPVVRTIQSWPHMPSPRPGVGATQNGPVGSPAASTSQSPRPSTGAAENRASGPYQLQDDADFPPLQTENPYDADFPPLQAAARR</sequence>
<feature type="compositionally biased region" description="Low complexity" evidence="1">
    <location>
        <begin position="916"/>
        <end position="929"/>
    </location>
</feature>
<evidence type="ECO:0008006" key="6">
    <source>
        <dbReference type="Google" id="ProtNLM"/>
    </source>
</evidence>
<reference evidence="5" key="2">
    <citation type="journal article" date="2017" name="Nat. Plants">
        <title>The Aegilops tauschii genome reveals multiple impacts of transposons.</title>
        <authorList>
            <person name="Zhao G."/>
            <person name="Zou C."/>
            <person name="Li K."/>
            <person name="Wang K."/>
            <person name="Li T."/>
            <person name="Gao L."/>
            <person name="Zhang X."/>
            <person name="Wang H."/>
            <person name="Yang Z."/>
            <person name="Liu X."/>
            <person name="Jiang W."/>
            <person name="Mao L."/>
            <person name="Kong X."/>
            <person name="Jiao Y."/>
            <person name="Jia J."/>
        </authorList>
    </citation>
    <scope>NUCLEOTIDE SEQUENCE [LARGE SCALE GENOMIC DNA]</scope>
    <source>
        <strain evidence="5">cv. AL8/78</strain>
    </source>
</reference>
<dbReference type="Gene3D" id="3.30.460.10">
    <property type="entry name" value="Beta Polymerase, domain 2"/>
    <property type="match status" value="1"/>
</dbReference>
<reference evidence="4" key="3">
    <citation type="journal article" date="2017" name="Nature">
        <title>Genome sequence of the progenitor of the wheat D genome Aegilops tauschii.</title>
        <authorList>
            <person name="Luo M.C."/>
            <person name="Gu Y.Q."/>
            <person name="Puiu D."/>
            <person name="Wang H."/>
            <person name="Twardziok S.O."/>
            <person name="Deal K.R."/>
            <person name="Huo N."/>
            <person name="Zhu T."/>
            <person name="Wang L."/>
            <person name="Wang Y."/>
            <person name="McGuire P.E."/>
            <person name="Liu S."/>
            <person name="Long H."/>
            <person name="Ramasamy R.K."/>
            <person name="Rodriguez J.C."/>
            <person name="Van S.L."/>
            <person name="Yuan L."/>
            <person name="Wang Z."/>
            <person name="Xia Z."/>
            <person name="Xiao L."/>
            <person name="Anderson O.D."/>
            <person name="Ouyang S."/>
            <person name="Liang Y."/>
            <person name="Zimin A.V."/>
            <person name="Pertea G."/>
            <person name="Qi P."/>
            <person name="Bennetzen J.L."/>
            <person name="Dai X."/>
            <person name="Dawson M.W."/>
            <person name="Muller H.G."/>
            <person name="Kugler K."/>
            <person name="Rivarola-Duarte L."/>
            <person name="Spannagl M."/>
            <person name="Mayer K.F.X."/>
            <person name="Lu F.H."/>
            <person name="Bevan M.W."/>
            <person name="Leroy P."/>
            <person name="Li P."/>
            <person name="You F.M."/>
            <person name="Sun Q."/>
            <person name="Liu Z."/>
            <person name="Lyons E."/>
            <person name="Wicker T."/>
            <person name="Salzberg S.L."/>
            <person name="Devos K.M."/>
            <person name="Dvorak J."/>
        </authorList>
    </citation>
    <scope>NUCLEOTIDE SEQUENCE [LARGE SCALE GENOMIC DNA]</scope>
    <source>
        <strain evidence="4">cv. AL8/78</strain>
    </source>
</reference>
<feature type="domain" description="Poly(A) RNA polymerase mitochondrial-like central palm" evidence="2">
    <location>
        <begin position="191"/>
        <end position="310"/>
    </location>
</feature>
<proteinExistence type="predicted"/>
<dbReference type="Pfam" id="PF26180">
    <property type="entry name" value="PAP-OAS1"/>
    <property type="match status" value="1"/>
</dbReference>
<dbReference type="InterPro" id="IPR058921">
    <property type="entry name" value="PAP/OAS1-rel"/>
</dbReference>
<evidence type="ECO:0000259" key="3">
    <source>
        <dbReference type="Pfam" id="PF26180"/>
    </source>
</evidence>
<reference evidence="5" key="1">
    <citation type="journal article" date="2014" name="Science">
        <title>Ancient hybridizations among the ancestral genomes of bread wheat.</title>
        <authorList>
            <consortium name="International Wheat Genome Sequencing Consortium,"/>
            <person name="Marcussen T."/>
            <person name="Sandve S.R."/>
            <person name="Heier L."/>
            <person name="Spannagl M."/>
            <person name="Pfeifer M."/>
            <person name="Jakobsen K.S."/>
            <person name="Wulff B.B."/>
            <person name="Steuernagel B."/>
            <person name="Mayer K.F."/>
            <person name="Olsen O.A."/>
        </authorList>
    </citation>
    <scope>NUCLEOTIDE SEQUENCE [LARGE SCALE GENOMIC DNA]</scope>
    <source>
        <strain evidence="5">cv. AL8/78</strain>
    </source>
</reference>
<dbReference type="PANTHER" id="PTHR45979">
    <property type="entry name" value="PAP/OAS1 SUBSTRATE-BINDING DOMAIN SUPERFAMILY"/>
    <property type="match status" value="1"/>
</dbReference>
<dbReference type="AlphaFoldDB" id="A0A453AP46"/>
<dbReference type="InterPro" id="IPR054708">
    <property type="entry name" value="MTPAP-like_central"/>
</dbReference>
<organism evidence="4 5">
    <name type="scientific">Aegilops tauschii subsp. strangulata</name>
    <name type="common">Goatgrass</name>
    <dbReference type="NCBI Taxonomy" id="200361"/>
    <lineage>
        <taxon>Eukaryota</taxon>
        <taxon>Viridiplantae</taxon>
        <taxon>Streptophyta</taxon>
        <taxon>Embryophyta</taxon>
        <taxon>Tracheophyta</taxon>
        <taxon>Spermatophyta</taxon>
        <taxon>Magnoliopsida</taxon>
        <taxon>Liliopsida</taxon>
        <taxon>Poales</taxon>
        <taxon>Poaceae</taxon>
        <taxon>BOP clade</taxon>
        <taxon>Pooideae</taxon>
        <taxon>Triticodae</taxon>
        <taxon>Triticeae</taxon>
        <taxon>Triticinae</taxon>
        <taxon>Aegilops</taxon>
    </lineage>
</organism>
<dbReference type="RefSeq" id="XP_073364072.1">
    <property type="nucleotide sequence ID" value="XM_073507971.1"/>
</dbReference>
<name>A0A453AP46_AEGTS</name>
<evidence type="ECO:0000313" key="4">
    <source>
        <dbReference type="EnsemblPlants" id="AET2Gv20213100.2"/>
    </source>
</evidence>
<feature type="region of interest" description="Disordered" evidence="1">
    <location>
        <begin position="913"/>
        <end position="1049"/>
    </location>
</feature>
<dbReference type="SUPFAM" id="SSF81631">
    <property type="entry name" value="PAP/OAS1 substrate-binding domain"/>
    <property type="match status" value="1"/>
</dbReference>
<feature type="domain" description="PAP/OAS1 substrate-binding-related" evidence="3">
    <location>
        <begin position="322"/>
        <end position="510"/>
    </location>
</feature>
<evidence type="ECO:0000259" key="2">
    <source>
        <dbReference type="Pfam" id="PF22600"/>
    </source>
</evidence>
<dbReference type="Pfam" id="PF22600">
    <property type="entry name" value="MTPAP-like_central"/>
    <property type="match status" value="1"/>
</dbReference>
<dbReference type="GeneID" id="109779919"/>
<feature type="region of interest" description="Disordered" evidence="1">
    <location>
        <begin position="514"/>
        <end position="596"/>
    </location>
</feature>
<feature type="region of interest" description="Disordered" evidence="1">
    <location>
        <begin position="1"/>
        <end position="24"/>
    </location>
</feature>
<protein>
    <recommendedName>
        <fullName evidence="6">Polymerase nucleotidyl transferase domain-containing protein</fullName>
    </recommendedName>
</protein>
<dbReference type="EnsemblPlants" id="AET2Gv20213100.2">
    <property type="protein sequence ID" value="AET2Gv20213100.2"/>
    <property type="gene ID" value="AET2Gv20213100"/>
</dbReference>
<accession>A0A453AP46</accession>
<evidence type="ECO:0000313" key="5">
    <source>
        <dbReference type="Proteomes" id="UP000015105"/>
    </source>
</evidence>
<feature type="compositionally biased region" description="Polar residues" evidence="1">
    <location>
        <begin position="559"/>
        <end position="575"/>
    </location>
</feature>
<dbReference type="PANTHER" id="PTHR45979:SF15">
    <property type="entry name" value="POLYMERASE NUCLEOTIDYL TRANSFERASE DOMAIN-CONTAINING PROTEIN"/>
    <property type="match status" value="1"/>
</dbReference>
<dbReference type="InterPro" id="IPR058920">
    <property type="entry name" value="PAP-OAS1-bd-rel"/>
</dbReference>
<dbReference type="Proteomes" id="UP000015105">
    <property type="component" value="Chromosome 2D"/>
</dbReference>
<feature type="compositionally biased region" description="Polar residues" evidence="1">
    <location>
        <begin position="987"/>
        <end position="1006"/>
    </location>
</feature>
<evidence type="ECO:0000256" key="1">
    <source>
        <dbReference type="SAM" id="MobiDB-lite"/>
    </source>
</evidence>
<dbReference type="InterPro" id="IPR043519">
    <property type="entry name" value="NT_sf"/>
</dbReference>
<dbReference type="Gene3D" id="1.10.1410.10">
    <property type="match status" value="1"/>
</dbReference>
<dbReference type="Gramene" id="AET2Gv20213100.2">
    <property type="protein sequence ID" value="AET2Gv20213100.2"/>
    <property type="gene ID" value="AET2Gv20213100"/>
</dbReference>
<feature type="region of interest" description="Disordered" evidence="1">
    <location>
        <begin position="770"/>
        <end position="846"/>
    </location>
</feature>